<dbReference type="AlphaFoldDB" id="A0A921MN80"/>
<evidence type="ECO:0000313" key="4">
    <source>
        <dbReference type="EMBL" id="HJG87723.1"/>
    </source>
</evidence>
<dbReference type="EMBL" id="DYUC01000121">
    <property type="protein sequence ID" value="HJG87723.1"/>
    <property type="molecule type" value="Genomic_DNA"/>
</dbReference>
<dbReference type="GO" id="GO:0016020">
    <property type="term" value="C:membrane"/>
    <property type="evidence" value="ECO:0007669"/>
    <property type="project" value="GOC"/>
</dbReference>
<keyword evidence="2" id="KW-0378">Hydrolase</keyword>
<evidence type="ECO:0000256" key="2">
    <source>
        <dbReference type="ARBA" id="ARBA00022801"/>
    </source>
</evidence>
<dbReference type="Gene3D" id="3.60.21.10">
    <property type="match status" value="1"/>
</dbReference>
<evidence type="ECO:0000313" key="5">
    <source>
        <dbReference type="Proteomes" id="UP000760668"/>
    </source>
</evidence>
<feature type="domain" description="Calcineurin-like phosphoesterase" evidence="3">
    <location>
        <begin position="58"/>
        <end position="222"/>
    </location>
</feature>
<dbReference type="InterPro" id="IPR029052">
    <property type="entry name" value="Metallo-depent_PP-like"/>
</dbReference>
<gene>
    <name evidence="4" type="ORF">K8V01_12015</name>
</gene>
<proteinExistence type="predicted"/>
<dbReference type="GO" id="GO:0009245">
    <property type="term" value="P:lipid A biosynthetic process"/>
    <property type="evidence" value="ECO:0007669"/>
    <property type="project" value="TreeGrafter"/>
</dbReference>
<dbReference type="GO" id="GO:0008758">
    <property type="term" value="F:UDP-2,3-diacylglucosamine hydrolase activity"/>
    <property type="evidence" value="ECO:0007669"/>
    <property type="project" value="TreeGrafter"/>
</dbReference>
<dbReference type="RefSeq" id="WP_295370195.1">
    <property type="nucleotide sequence ID" value="NZ_DYUC01000121.1"/>
</dbReference>
<dbReference type="Proteomes" id="UP000760668">
    <property type="component" value="Unassembled WGS sequence"/>
</dbReference>
<keyword evidence="1" id="KW-0479">Metal-binding</keyword>
<organism evidence="4 5">
    <name type="scientific">Pseudoflavonifractor capillosus</name>
    <dbReference type="NCBI Taxonomy" id="106588"/>
    <lineage>
        <taxon>Bacteria</taxon>
        <taxon>Bacillati</taxon>
        <taxon>Bacillota</taxon>
        <taxon>Clostridia</taxon>
        <taxon>Eubacteriales</taxon>
        <taxon>Oscillospiraceae</taxon>
        <taxon>Pseudoflavonifractor</taxon>
    </lineage>
</organism>
<dbReference type="SUPFAM" id="SSF56300">
    <property type="entry name" value="Metallo-dependent phosphatases"/>
    <property type="match status" value="1"/>
</dbReference>
<dbReference type="InterPro" id="IPR051158">
    <property type="entry name" value="Metallophosphoesterase_sf"/>
</dbReference>
<evidence type="ECO:0000259" key="3">
    <source>
        <dbReference type="Pfam" id="PF00149"/>
    </source>
</evidence>
<accession>A0A921MN80</accession>
<dbReference type="GO" id="GO:0046872">
    <property type="term" value="F:metal ion binding"/>
    <property type="evidence" value="ECO:0007669"/>
    <property type="project" value="UniProtKB-KW"/>
</dbReference>
<dbReference type="PANTHER" id="PTHR31302:SF31">
    <property type="entry name" value="PHOSPHODIESTERASE YAEI"/>
    <property type="match status" value="1"/>
</dbReference>
<name>A0A921MN80_9FIRM</name>
<evidence type="ECO:0000256" key="1">
    <source>
        <dbReference type="ARBA" id="ARBA00022723"/>
    </source>
</evidence>
<reference evidence="4" key="1">
    <citation type="journal article" date="2021" name="PeerJ">
        <title>Extensive microbial diversity within the chicken gut microbiome revealed by metagenomics and culture.</title>
        <authorList>
            <person name="Gilroy R."/>
            <person name="Ravi A."/>
            <person name="Getino M."/>
            <person name="Pursley I."/>
            <person name="Horton D.L."/>
            <person name="Alikhan N.F."/>
            <person name="Baker D."/>
            <person name="Gharbi K."/>
            <person name="Hall N."/>
            <person name="Watson M."/>
            <person name="Adriaenssens E.M."/>
            <person name="Foster-Nyarko E."/>
            <person name="Jarju S."/>
            <person name="Secka A."/>
            <person name="Antonio M."/>
            <person name="Oren A."/>
            <person name="Chaudhuri R.R."/>
            <person name="La Ragione R."/>
            <person name="Hildebrand F."/>
            <person name="Pallen M.J."/>
        </authorList>
    </citation>
    <scope>NUCLEOTIDE SEQUENCE</scope>
    <source>
        <strain evidence="4">CHK179-5677</strain>
    </source>
</reference>
<dbReference type="InterPro" id="IPR004843">
    <property type="entry name" value="Calcineurin-like_PHP"/>
</dbReference>
<sequence length="291" mass="31484">MVREINTREVLPITKRKKRLIWAGAAAAALVGLAAGLDSRLTAPHYQIESKKLSGTVRVALITDLHSCNYGAGQRELLDAVAAEQPDLVLLGGDIVDDDPGLPAENAYTVVRTLAEQYSTYYVTGNHEFWSGQAEEIKENMASCGAAVLAGTWEDVAVNGQSLRICGVDDPAAGEAVWTEQLDRVGEAADTSRFTILLTHRPERVDAYMQYDFDLTAAGHAHGGQWRVPGLINGLLAPNQGLFPKYAGGLYRLGGQTMVVSRGLARESTRIPRLFNRPELVVLELMPQGSA</sequence>
<protein>
    <submittedName>
        <fullName evidence="4">Metallophosphoesterase</fullName>
    </submittedName>
</protein>
<reference evidence="4" key="2">
    <citation type="submission" date="2021-09" db="EMBL/GenBank/DDBJ databases">
        <authorList>
            <person name="Gilroy R."/>
        </authorList>
    </citation>
    <scope>NUCLEOTIDE SEQUENCE</scope>
    <source>
        <strain evidence="4">CHK179-5677</strain>
    </source>
</reference>
<dbReference type="Pfam" id="PF00149">
    <property type="entry name" value="Metallophos"/>
    <property type="match status" value="1"/>
</dbReference>
<dbReference type="PANTHER" id="PTHR31302">
    <property type="entry name" value="TRANSMEMBRANE PROTEIN WITH METALLOPHOSPHOESTERASE DOMAIN-RELATED"/>
    <property type="match status" value="1"/>
</dbReference>
<comment type="caution">
    <text evidence="4">The sequence shown here is derived from an EMBL/GenBank/DDBJ whole genome shotgun (WGS) entry which is preliminary data.</text>
</comment>